<feature type="coiled-coil region" evidence="1">
    <location>
        <begin position="563"/>
        <end position="668"/>
    </location>
</feature>
<dbReference type="PANTHER" id="PTHR38394">
    <property type="entry name" value="NEUROFILAMENT LIGHT PROTEIN"/>
    <property type="match status" value="1"/>
</dbReference>
<protein>
    <recommendedName>
        <fullName evidence="3">UVR domain-containing protein</fullName>
    </recommendedName>
</protein>
<name>A0A7S3LRN1_9STRA</name>
<feature type="coiled-coil region" evidence="1">
    <location>
        <begin position="453"/>
        <end position="490"/>
    </location>
</feature>
<feature type="region of interest" description="Disordered" evidence="2">
    <location>
        <begin position="368"/>
        <end position="396"/>
    </location>
</feature>
<feature type="compositionally biased region" description="Polar residues" evidence="2">
    <location>
        <begin position="164"/>
        <end position="182"/>
    </location>
</feature>
<keyword evidence="1" id="KW-0175">Coiled coil</keyword>
<dbReference type="InterPro" id="IPR001943">
    <property type="entry name" value="UVR_dom"/>
</dbReference>
<feature type="domain" description="UVR" evidence="3">
    <location>
        <begin position="1037"/>
        <end position="1072"/>
    </location>
</feature>
<feature type="compositionally biased region" description="Acidic residues" evidence="2">
    <location>
        <begin position="968"/>
        <end position="988"/>
    </location>
</feature>
<dbReference type="PROSITE" id="PS50151">
    <property type="entry name" value="UVR"/>
    <property type="match status" value="1"/>
</dbReference>
<feature type="compositionally biased region" description="Acidic residues" evidence="2">
    <location>
        <begin position="1107"/>
        <end position="1122"/>
    </location>
</feature>
<organism evidence="4">
    <name type="scientific">Aplanochytrium stocchinoi</name>
    <dbReference type="NCBI Taxonomy" id="215587"/>
    <lineage>
        <taxon>Eukaryota</taxon>
        <taxon>Sar</taxon>
        <taxon>Stramenopiles</taxon>
        <taxon>Bigyra</taxon>
        <taxon>Labyrinthulomycetes</taxon>
        <taxon>Thraustochytrida</taxon>
        <taxon>Thraustochytriidae</taxon>
        <taxon>Aplanochytrium</taxon>
    </lineage>
</organism>
<reference evidence="4" key="1">
    <citation type="submission" date="2021-01" db="EMBL/GenBank/DDBJ databases">
        <authorList>
            <person name="Corre E."/>
            <person name="Pelletier E."/>
            <person name="Niang G."/>
            <person name="Scheremetjew M."/>
            <person name="Finn R."/>
            <person name="Kale V."/>
            <person name="Holt S."/>
            <person name="Cochrane G."/>
            <person name="Meng A."/>
            <person name="Brown T."/>
            <person name="Cohen L."/>
        </authorList>
    </citation>
    <scope>NUCLEOTIDE SEQUENCE</scope>
    <source>
        <strain evidence="4">GSBS06</strain>
    </source>
</reference>
<feature type="compositionally biased region" description="Acidic residues" evidence="2">
    <location>
        <begin position="935"/>
        <end position="951"/>
    </location>
</feature>
<feature type="region of interest" description="Disordered" evidence="2">
    <location>
        <begin position="1"/>
        <end position="113"/>
    </location>
</feature>
<feature type="coiled-coil region" evidence="1">
    <location>
        <begin position="1026"/>
        <end position="1079"/>
    </location>
</feature>
<dbReference type="PANTHER" id="PTHR38394:SF1">
    <property type="entry name" value="NEUROFILAMENT LIGHT PROTEIN"/>
    <property type="match status" value="1"/>
</dbReference>
<evidence type="ECO:0000259" key="3">
    <source>
        <dbReference type="PROSITE" id="PS50151"/>
    </source>
</evidence>
<feature type="compositionally biased region" description="Basic and acidic residues" evidence="2">
    <location>
        <begin position="1144"/>
        <end position="1158"/>
    </location>
</feature>
<feature type="compositionally biased region" description="Polar residues" evidence="2">
    <location>
        <begin position="1"/>
        <end position="14"/>
    </location>
</feature>
<feature type="compositionally biased region" description="Polar residues" evidence="2">
    <location>
        <begin position="269"/>
        <end position="278"/>
    </location>
</feature>
<feature type="compositionally biased region" description="Basic and acidic residues" evidence="2">
    <location>
        <begin position="231"/>
        <end position="268"/>
    </location>
</feature>
<feature type="compositionally biased region" description="Gly residues" evidence="2">
    <location>
        <begin position="54"/>
        <end position="65"/>
    </location>
</feature>
<feature type="region of interest" description="Disordered" evidence="2">
    <location>
        <begin position="931"/>
        <end position="1011"/>
    </location>
</feature>
<feature type="region of interest" description="Disordered" evidence="2">
    <location>
        <begin position="1098"/>
        <end position="1158"/>
    </location>
</feature>
<feature type="region of interest" description="Disordered" evidence="2">
    <location>
        <begin position="148"/>
        <end position="335"/>
    </location>
</feature>
<feature type="compositionally biased region" description="Basic and acidic residues" evidence="2">
    <location>
        <begin position="382"/>
        <end position="396"/>
    </location>
</feature>
<feature type="compositionally biased region" description="Polar residues" evidence="2">
    <location>
        <begin position="314"/>
        <end position="326"/>
    </location>
</feature>
<evidence type="ECO:0000313" key="4">
    <source>
        <dbReference type="EMBL" id="CAE0439930.1"/>
    </source>
</evidence>
<accession>A0A7S3LRN1</accession>
<feature type="compositionally biased region" description="Acidic residues" evidence="2">
    <location>
        <begin position="1130"/>
        <end position="1143"/>
    </location>
</feature>
<gene>
    <name evidence="4" type="ORF">ASTO00021_LOCUS10088</name>
</gene>
<feature type="compositionally biased region" description="Low complexity" evidence="2">
    <location>
        <begin position="102"/>
        <end position="113"/>
    </location>
</feature>
<feature type="compositionally biased region" description="Basic and acidic residues" evidence="2">
    <location>
        <begin position="952"/>
        <end position="967"/>
    </location>
</feature>
<evidence type="ECO:0000256" key="1">
    <source>
        <dbReference type="SAM" id="Coils"/>
    </source>
</evidence>
<dbReference type="AlphaFoldDB" id="A0A7S3LRN1"/>
<sequence length="1158" mass="129796">MSSWLFGSGSSTGTSDEKAGTETGVSDAVKTQKLNSNGSTKLKWGENMNSTSGTGTGTGTGGGQGNMFQGLMMKKTNPNSGGGAGNLNANIGNSTSTQRMRSGSNVSSTSSVVSGSGFGFMSAPSVSNAATASSSTSTGFSFINQSADATSATPMPPTSAKPVATSSGNPGFSFLDQKSTPQRQDECEEEEDLADLSATITTESPAPIIFNPVQPRKVKKKRALDKTPGFARKEPIENNSSREKLNHSASNEIDKMQPRTDDLNRNEDNTPSAFTGSGSLLAGLTIHSNAEPETEMKIDKNGNGKSTEIDEQVVSKQAGSTVTVQDEPTVDDNTLKEVIEMETEKQLEENEIQEDIEALEKIEVEMQKEEVQNQTAEIEDESVVKESDEEKEVKNSENEILDSEMVELLNAFRRTATRYMREMCSANVKKRTFLDERTEKEGQMKDIVSKIAKAESDQNLATEKEEYEEAERLQNEIEKMAREKGILESSLYQLTRNENANVDNRQQIMQTEISSLLTVRALLSECSTKETGRAQEIIDNAESSHNLEIRQMNEREDVLRIQSEHVEKDLEIVKEEQDQINEKLLSGTKELRVVQEEWAVKVEKANSELEELRRQMAEKESELAEYTKSLEEVESKISIVHKKYEIRLAELEKRMNEVKDRQQRNTENGDNIKQKREHIKTKYQDAVIMGNKIAENAKSIAAQLVVLEKMATRLQSELEDKNPECTEVSEEDTKLKGKLKHLRDQVDENNKKIDFLHRQADQAKRRIVENTASMMEIRSSLPALQDQKKYAVSARNFKEAGRVSNQIKQLQSEEAEKEASISADKESLRDFEQRFSETESMLKENLSLKNELERKLELETINMLKNKKVQLIEDIKHVKSLGSVEKGTFGETVVDLFSFEIDACDVAAMSIANKLNDESLAQIVLNVDNEKENTTEDDDEEDAADFDENDTTVEHDDMAKQEEKHEEGEDLNTDEVAQESEEEATDETTFDKNSSEAEAGSEELVTEYEVKDTKEELKNNVVSDQYKNSIEKIVKLEEDIRALADEIDAAVEEEEYELAADLEEEAAQMKEEITKLKESVGGEERFSELVVQVETEAIESIDKQVDDNDNDNIEGEDEDEDKDKDKDKDDYDYDYDDNEDSEDGDRNVDDVPHIEGSF</sequence>
<feature type="coiled-coil region" evidence="1">
    <location>
        <begin position="739"/>
        <end position="766"/>
    </location>
</feature>
<proteinExistence type="predicted"/>
<evidence type="ECO:0000256" key="2">
    <source>
        <dbReference type="SAM" id="MobiDB-lite"/>
    </source>
</evidence>
<dbReference type="EMBL" id="HBIN01013357">
    <property type="protein sequence ID" value="CAE0439930.1"/>
    <property type="molecule type" value="Transcribed_RNA"/>
</dbReference>